<accession>R9C5G5</accession>
<proteinExistence type="predicted"/>
<keyword evidence="1" id="KW-0812">Transmembrane</keyword>
<dbReference type="EMBL" id="ASRV01000149">
    <property type="protein sequence ID" value="EOR24547.1"/>
    <property type="molecule type" value="Genomic_DNA"/>
</dbReference>
<dbReference type="AlphaFoldDB" id="R9C5G5"/>
<dbReference type="RefSeq" id="WP_016207765.1">
    <property type="nucleotide sequence ID" value="NZ_ASRV01000149.1"/>
</dbReference>
<reference evidence="3 4" key="1">
    <citation type="submission" date="2013-03" db="EMBL/GenBank/DDBJ databases">
        <title>Whole genome shotgun sequencing of Clostridium sartagoforme AAU1.</title>
        <authorList>
            <person name="Joshi C.G."/>
            <person name="Duggirala S.M."/>
            <person name="Nathani N.M."/>
            <person name="Bhatt V.D."/>
            <person name="Patel A.K."/>
            <person name="Pandya P.R."/>
            <person name="KaPatel J.A."/>
        </authorList>
    </citation>
    <scope>NUCLEOTIDE SEQUENCE [LARGE SCALE GENOMIC DNA]</scope>
    <source>
        <strain evidence="3 4">AAU1</strain>
    </source>
</reference>
<keyword evidence="4" id="KW-1185">Reference proteome</keyword>
<keyword evidence="1" id="KW-1133">Transmembrane helix</keyword>
<dbReference type="OrthoDB" id="6623990at2"/>
<feature type="transmembrane region" description="Helical" evidence="1">
    <location>
        <begin position="114"/>
        <end position="135"/>
    </location>
</feature>
<dbReference type="Proteomes" id="UP000013988">
    <property type="component" value="Unassembled WGS sequence"/>
</dbReference>
<comment type="caution">
    <text evidence="3">The sequence shown here is derived from an EMBL/GenBank/DDBJ whole genome shotgun (WGS) entry which is preliminary data.</text>
</comment>
<evidence type="ECO:0000313" key="3">
    <source>
        <dbReference type="EMBL" id="EOR24547.1"/>
    </source>
</evidence>
<protein>
    <recommendedName>
        <fullName evidence="2">Acyltransferase 3 domain-containing protein</fullName>
    </recommendedName>
</protein>
<gene>
    <name evidence="3" type="ORF">A500_12199</name>
</gene>
<evidence type="ECO:0000313" key="4">
    <source>
        <dbReference type="Proteomes" id="UP000013988"/>
    </source>
</evidence>
<sequence length="358" mass="42075">MNIVKAFGIIAMVVGHSNYSSKQIIYQYHMALFFFTSGYFYNNSNSKTPIKYIIKKIKTSYLVYVKYCLLFLLLRDIFLKTYIYSTNDFNQNSILYSIKEIITLNYNEGLLGTFWFIVTLFFVSILYNIISYICYKVLPKRAEELKLVFLIMLFSYGFLTLKYNINLYEIIKPKHILLFRFIYKIISPKVVITLLIYHLGYFYRQHEEKISFKLSYCIACIILLFLNSRYGNIGIADNIFVNPAFFIVNSLLGIYINIYFAKLISDKYKNDILHFIGQNTLYIMTFHFLAFKITTMVIIITYKLPLTTLSTFPVIYDIGGAWWLLYSLVGIFVPLIIPLIKNGFKKSFSKTVNIQKES</sequence>
<feature type="transmembrane region" description="Helical" evidence="1">
    <location>
        <begin position="281"/>
        <end position="302"/>
    </location>
</feature>
<dbReference type="Pfam" id="PF01757">
    <property type="entry name" value="Acyl_transf_3"/>
    <property type="match status" value="1"/>
</dbReference>
<feature type="transmembrane region" description="Helical" evidence="1">
    <location>
        <begin position="239"/>
        <end position="260"/>
    </location>
</feature>
<keyword evidence="1" id="KW-0472">Membrane</keyword>
<feature type="transmembrane region" description="Helical" evidence="1">
    <location>
        <begin position="24"/>
        <end position="41"/>
    </location>
</feature>
<name>R9C5G5_9CLOT</name>
<feature type="transmembrane region" description="Helical" evidence="1">
    <location>
        <begin position="61"/>
        <end position="83"/>
    </location>
</feature>
<feature type="transmembrane region" description="Helical" evidence="1">
    <location>
        <begin position="147"/>
        <end position="165"/>
    </location>
</feature>
<feature type="transmembrane region" description="Helical" evidence="1">
    <location>
        <begin position="322"/>
        <end position="340"/>
    </location>
</feature>
<feature type="transmembrane region" description="Helical" evidence="1">
    <location>
        <begin position="185"/>
        <end position="203"/>
    </location>
</feature>
<evidence type="ECO:0000259" key="2">
    <source>
        <dbReference type="Pfam" id="PF01757"/>
    </source>
</evidence>
<dbReference type="InterPro" id="IPR002656">
    <property type="entry name" value="Acyl_transf_3_dom"/>
</dbReference>
<dbReference type="PATRIC" id="fig|1202534.3.peg.2420"/>
<organism evidence="3 4">
    <name type="scientific">Clostridium sartagoforme AAU1</name>
    <dbReference type="NCBI Taxonomy" id="1202534"/>
    <lineage>
        <taxon>Bacteria</taxon>
        <taxon>Bacillati</taxon>
        <taxon>Bacillota</taxon>
        <taxon>Clostridia</taxon>
        <taxon>Eubacteriales</taxon>
        <taxon>Clostridiaceae</taxon>
        <taxon>Clostridium</taxon>
    </lineage>
</organism>
<feature type="domain" description="Acyltransferase 3" evidence="2">
    <location>
        <begin position="2"/>
        <end position="320"/>
    </location>
</feature>
<dbReference type="GO" id="GO:0016747">
    <property type="term" value="F:acyltransferase activity, transferring groups other than amino-acyl groups"/>
    <property type="evidence" value="ECO:0007669"/>
    <property type="project" value="InterPro"/>
</dbReference>
<feature type="transmembrane region" description="Helical" evidence="1">
    <location>
        <begin position="210"/>
        <end position="227"/>
    </location>
</feature>
<evidence type="ECO:0000256" key="1">
    <source>
        <dbReference type="SAM" id="Phobius"/>
    </source>
</evidence>